<proteinExistence type="inferred from homology"/>
<dbReference type="Gene3D" id="2.60.40.1470">
    <property type="entry name" value="ApaG domain"/>
    <property type="match status" value="1"/>
</dbReference>
<dbReference type="HOGENOM" id="CLU_1169694_0_0_5"/>
<protein>
    <recommendedName>
        <fullName evidence="1 2">Protein ApaG</fullName>
    </recommendedName>
</protein>
<evidence type="ECO:0000259" key="4">
    <source>
        <dbReference type="PROSITE" id="PS51087"/>
    </source>
</evidence>
<accession>Q3SWD8</accession>
<evidence type="ECO:0000256" key="3">
    <source>
        <dbReference type="SAM" id="MobiDB-lite"/>
    </source>
</evidence>
<evidence type="ECO:0000313" key="6">
    <source>
        <dbReference type="Proteomes" id="UP000002531"/>
    </source>
</evidence>
<dbReference type="eggNOG" id="COG2967">
    <property type="taxonomic scope" value="Bacteria"/>
</dbReference>
<evidence type="ECO:0000256" key="1">
    <source>
        <dbReference type="ARBA" id="ARBA00017693"/>
    </source>
</evidence>
<keyword evidence="6" id="KW-1185">Reference proteome</keyword>
<sequence length="237" mass="26293">MESEARPYNLDLTRFLHANRSPAPRKRYSSDKKAILSPRSSCGTGLAHDHGRSGAGSCASFGYDRPDTIAFSSEVDTGSREENVFNQDLRASLLIPSEAKGSREFAMYRAVTRHIEVTVEPNFMPERSSAERGHFFWSYTVVITNAGPDTVQLRTRHWIITDASGRKQEVRGEGVVGEQPVLAPGERFEYTSGVPLPTATGFMSGRYQMISIRSGEPFEIDVPTFSLDSPDSKRVLN</sequence>
<dbReference type="STRING" id="323098.Nwi_0135"/>
<reference evidence="5 6" key="1">
    <citation type="journal article" date="2006" name="Appl. Environ. Microbiol.">
        <title>Genome sequence of the chemolithoautotrophic nitrite-oxidizing bacterium Nitrobacter winogradskyi Nb-255.</title>
        <authorList>
            <person name="Starkenburg S.R."/>
            <person name="Chain P.S."/>
            <person name="Sayavedra-Soto L.A."/>
            <person name="Hauser L."/>
            <person name="Land M.L."/>
            <person name="Larimer F.W."/>
            <person name="Malfatti S.A."/>
            <person name="Klotz M.G."/>
            <person name="Bottomley P.J."/>
            <person name="Arp D.J."/>
            <person name="Hickey W.J."/>
        </authorList>
    </citation>
    <scope>NUCLEOTIDE SEQUENCE [LARGE SCALE GENOMIC DNA]</scope>
    <source>
        <strain evidence="6">ATCC 25391 / DSM 10237 / CIP 104748 / NCIMB 11846 / Nb-255</strain>
    </source>
</reference>
<dbReference type="InterPro" id="IPR036767">
    <property type="entry name" value="ApaG_sf"/>
</dbReference>
<dbReference type="EMBL" id="CP000115">
    <property type="protein sequence ID" value="ABA03403.1"/>
    <property type="molecule type" value="Genomic_DNA"/>
</dbReference>
<dbReference type="Pfam" id="PF04379">
    <property type="entry name" value="DUF525"/>
    <property type="match status" value="1"/>
</dbReference>
<gene>
    <name evidence="2" type="primary">apaG</name>
    <name evidence="5" type="ordered locus">Nwi_0135</name>
</gene>
<dbReference type="NCBIfam" id="NF003967">
    <property type="entry name" value="PRK05461.1"/>
    <property type="match status" value="1"/>
</dbReference>
<dbReference type="SUPFAM" id="SSF110069">
    <property type="entry name" value="ApaG-like"/>
    <property type="match status" value="1"/>
</dbReference>
<dbReference type="KEGG" id="nwi:Nwi_0135"/>
<dbReference type="PANTHER" id="PTHR14289:SF16">
    <property type="entry name" value="POLYMERASE DELTA-INTERACTING PROTEIN 2"/>
    <property type="match status" value="1"/>
</dbReference>
<dbReference type="InterPro" id="IPR007474">
    <property type="entry name" value="ApaG_domain"/>
</dbReference>
<dbReference type="AlphaFoldDB" id="Q3SWD8"/>
<dbReference type="PROSITE" id="PS51087">
    <property type="entry name" value="APAG"/>
    <property type="match status" value="1"/>
</dbReference>
<dbReference type="HAMAP" id="MF_00791">
    <property type="entry name" value="ApaG"/>
    <property type="match status" value="1"/>
</dbReference>
<evidence type="ECO:0000256" key="2">
    <source>
        <dbReference type="HAMAP-Rule" id="MF_00791"/>
    </source>
</evidence>
<dbReference type="PANTHER" id="PTHR14289">
    <property type="entry name" value="F-BOX ONLY PROTEIN 3"/>
    <property type="match status" value="1"/>
</dbReference>
<feature type="region of interest" description="Disordered" evidence="3">
    <location>
        <begin position="21"/>
        <end position="50"/>
    </location>
</feature>
<dbReference type="GO" id="GO:0070987">
    <property type="term" value="P:error-free translesion synthesis"/>
    <property type="evidence" value="ECO:0007669"/>
    <property type="project" value="TreeGrafter"/>
</dbReference>
<evidence type="ECO:0000313" key="5">
    <source>
        <dbReference type="EMBL" id="ABA03403.1"/>
    </source>
</evidence>
<organism evidence="5 6">
    <name type="scientific">Nitrobacter winogradskyi (strain ATCC 25391 / DSM 10237 / CIP 104748 / NCIMB 11846 / Nb-255)</name>
    <dbReference type="NCBI Taxonomy" id="323098"/>
    <lineage>
        <taxon>Bacteria</taxon>
        <taxon>Pseudomonadati</taxon>
        <taxon>Pseudomonadota</taxon>
        <taxon>Alphaproteobacteria</taxon>
        <taxon>Hyphomicrobiales</taxon>
        <taxon>Nitrobacteraceae</taxon>
        <taxon>Nitrobacter</taxon>
    </lineage>
</organism>
<name>Q3SWD8_NITWN</name>
<feature type="domain" description="ApaG" evidence="4">
    <location>
        <begin position="109"/>
        <end position="234"/>
    </location>
</feature>
<dbReference type="InterPro" id="IPR023065">
    <property type="entry name" value="Uncharacterised_ApaG"/>
</dbReference>
<dbReference type="Proteomes" id="UP000002531">
    <property type="component" value="Chromosome"/>
</dbReference>